<comment type="cofactor">
    <cofactor evidence="1">
        <name>Mn(2+)</name>
        <dbReference type="ChEBI" id="CHEBI:29035"/>
    </cofactor>
</comment>
<dbReference type="AlphaFoldDB" id="A0A0L6ZC44"/>
<evidence type="ECO:0000256" key="5">
    <source>
        <dbReference type="ARBA" id="ARBA00022912"/>
    </source>
</evidence>
<comment type="catalytic activity">
    <reaction evidence="7">
        <text>O-phospho-L-seryl-[protein] + H2O = L-seryl-[protein] + phosphate</text>
        <dbReference type="Rhea" id="RHEA:20629"/>
        <dbReference type="Rhea" id="RHEA-COMP:9863"/>
        <dbReference type="Rhea" id="RHEA-COMP:11604"/>
        <dbReference type="ChEBI" id="CHEBI:15377"/>
        <dbReference type="ChEBI" id="CHEBI:29999"/>
        <dbReference type="ChEBI" id="CHEBI:43474"/>
        <dbReference type="ChEBI" id="CHEBI:83421"/>
        <dbReference type="EC" id="3.1.3.16"/>
    </reaction>
</comment>
<dbReference type="CDD" id="cd00143">
    <property type="entry name" value="PP2Cc"/>
    <property type="match status" value="1"/>
</dbReference>
<evidence type="ECO:0000256" key="3">
    <source>
        <dbReference type="ARBA" id="ARBA00022723"/>
    </source>
</evidence>
<accession>A0A0L6ZC44</accession>
<dbReference type="SMART" id="SM00332">
    <property type="entry name" value="PP2Cc"/>
    <property type="match status" value="1"/>
</dbReference>
<dbReference type="InterPro" id="IPR001932">
    <property type="entry name" value="PPM-type_phosphatase-like_dom"/>
</dbReference>
<reference evidence="11" key="1">
    <citation type="submission" date="2015-08" db="EMBL/GenBank/DDBJ databases">
        <title>Genome sequence of the strict anaerobe Clostridium homopropionicum LuHBu1 (DSM 5847T).</title>
        <authorList>
            <person name="Poehlein A."/>
            <person name="Beck M."/>
            <person name="Schiel-Bengelsdorf B."/>
            <person name="Bengelsdorf F.R."/>
            <person name="Daniel R."/>
            <person name="Duerre P."/>
        </authorList>
    </citation>
    <scope>NUCLEOTIDE SEQUENCE [LARGE SCALE GENOMIC DNA]</scope>
    <source>
        <strain evidence="11">DSM 5847</strain>
    </source>
</reference>
<keyword evidence="4 10" id="KW-0378">Hydrolase</keyword>
<dbReference type="PROSITE" id="PS51746">
    <property type="entry name" value="PPM_2"/>
    <property type="match status" value="1"/>
</dbReference>
<sequence>MGEFYREKNSKSIGILSDVGNTRDVNEDYVGFFSNEEISMYIVADGMGGHNAGDVASKIAVESCIEYIKNLGDLNNLEEEFRNAICYANKVVYETSISSNNLNGMGTTITACLIKDNNAIIANVGDSSCYIIKDNSIKKITKDHSLVQELVDDGSISEEEALKHPNKNIITRALGTKENVEVDIYAIELDTKIKFLLCTDGLTNEISKEEIYDIIINNDNEDASKYLVERSKEKGGRDNISVIVFEGECKNDRYYSRK</sequence>
<dbReference type="GO" id="GO:0004722">
    <property type="term" value="F:protein serine/threonine phosphatase activity"/>
    <property type="evidence" value="ECO:0007669"/>
    <property type="project" value="UniProtKB-EC"/>
</dbReference>
<name>A0A0L6ZC44_9CLOT</name>
<dbReference type="PANTHER" id="PTHR47992">
    <property type="entry name" value="PROTEIN PHOSPHATASE"/>
    <property type="match status" value="1"/>
</dbReference>
<evidence type="ECO:0000313" key="10">
    <source>
        <dbReference type="EMBL" id="KOA20527.1"/>
    </source>
</evidence>
<evidence type="ECO:0000256" key="8">
    <source>
        <dbReference type="ARBA" id="ARBA00048336"/>
    </source>
</evidence>
<keyword evidence="6" id="KW-0464">Manganese</keyword>
<keyword evidence="5" id="KW-0904">Protein phosphatase</keyword>
<dbReference type="EC" id="3.1.3.16" evidence="2"/>
<dbReference type="STRING" id="36844.SAMN04488501_108120"/>
<evidence type="ECO:0000256" key="2">
    <source>
        <dbReference type="ARBA" id="ARBA00013081"/>
    </source>
</evidence>
<organism evidence="10 11">
    <name type="scientific">Clostridium homopropionicum DSM 5847</name>
    <dbReference type="NCBI Taxonomy" id="1121318"/>
    <lineage>
        <taxon>Bacteria</taxon>
        <taxon>Bacillati</taxon>
        <taxon>Bacillota</taxon>
        <taxon>Clostridia</taxon>
        <taxon>Eubacteriales</taxon>
        <taxon>Clostridiaceae</taxon>
        <taxon>Clostridium</taxon>
    </lineage>
</organism>
<dbReference type="SUPFAM" id="SSF81606">
    <property type="entry name" value="PP2C-like"/>
    <property type="match status" value="1"/>
</dbReference>
<dbReference type="Gene3D" id="3.60.40.10">
    <property type="entry name" value="PPM-type phosphatase domain"/>
    <property type="match status" value="1"/>
</dbReference>
<dbReference type="InterPro" id="IPR015655">
    <property type="entry name" value="PP2C"/>
</dbReference>
<dbReference type="InterPro" id="IPR036457">
    <property type="entry name" value="PPM-type-like_dom_sf"/>
</dbReference>
<dbReference type="NCBIfam" id="NF033484">
    <property type="entry name" value="Stp1_PP2C_phos"/>
    <property type="match status" value="1"/>
</dbReference>
<dbReference type="Pfam" id="PF13672">
    <property type="entry name" value="PP2C_2"/>
    <property type="match status" value="1"/>
</dbReference>
<evidence type="ECO:0000313" key="11">
    <source>
        <dbReference type="Proteomes" id="UP000037043"/>
    </source>
</evidence>
<evidence type="ECO:0000256" key="6">
    <source>
        <dbReference type="ARBA" id="ARBA00023211"/>
    </source>
</evidence>
<comment type="catalytic activity">
    <reaction evidence="8">
        <text>O-phospho-L-threonyl-[protein] + H2O = L-threonyl-[protein] + phosphate</text>
        <dbReference type="Rhea" id="RHEA:47004"/>
        <dbReference type="Rhea" id="RHEA-COMP:11060"/>
        <dbReference type="Rhea" id="RHEA-COMP:11605"/>
        <dbReference type="ChEBI" id="CHEBI:15377"/>
        <dbReference type="ChEBI" id="CHEBI:30013"/>
        <dbReference type="ChEBI" id="CHEBI:43474"/>
        <dbReference type="ChEBI" id="CHEBI:61977"/>
        <dbReference type="EC" id="3.1.3.16"/>
    </reaction>
</comment>
<evidence type="ECO:0000259" key="9">
    <source>
        <dbReference type="PROSITE" id="PS51746"/>
    </source>
</evidence>
<dbReference type="Proteomes" id="UP000037043">
    <property type="component" value="Unassembled WGS sequence"/>
</dbReference>
<comment type="caution">
    <text evidence="10">The sequence shown here is derived from an EMBL/GenBank/DDBJ whole genome shotgun (WGS) entry which is preliminary data.</text>
</comment>
<dbReference type="PATRIC" id="fig|1121318.3.peg.1123"/>
<protein>
    <recommendedName>
        <fullName evidence="2">protein-serine/threonine phosphatase</fullName>
        <ecNumber evidence="2">3.1.3.16</ecNumber>
    </recommendedName>
</protein>
<evidence type="ECO:0000256" key="4">
    <source>
        <dbReference type="ARBA" id="ARBA00022801"/>
    </source>
</evidence>
<keyword evidence="11" id="KW-1185">Reference proteome</keyword>
<proteinExistence type="predicted"/>
<evidence type="ECO:0000256" key="7">
    <source>
        <dbReference type="ARBA" id="ARBA00047761"/>
    </source>
</evidence>
<dbReference type="GO" id="GO:0046872">
    <property type="term" value="F:metal ion binding"/>
    <property type="evidence" value="ECO:0007669"/>
    <property type="project" value="UniProtKB-KW"/>
</dbReference>
<feature type="domain" description="PPM-type phosphatase" evidence="9">
    <location>
        <begin position="12"/>
        <end position="247"/>
    </location>
</feature>
<dbReference type="FunFam" id="3.60.40.10:FF:000002">
    <property type="entry name" value="Serine/threonine phosphatase stp"/>
    <property type="match status" value="1"/>
</dbReference>
<dbReference type="SMART" id="SM00331">
    <property type="entry name" value="PP2C_SIG"/>
    <property type="match status" value="1"/>
</dbReference>
<evidence type="ECO:0000256" key="1">
    <source>
        <dbReference type="ARBA" id="ARBA00001936"/>
    </source>
</evidence>
<dbReference type="RefSeq" id="WP_052220694.1">
    <property type="nucleotide sequence ID" value="NZ_LHUR01000013.1"/>
</dbReference>
<gene>
    <name evidence="10" type="primary">stp_2</name>
    <name evidence="10" type="ORF">CLHOM_11150</name>
</gene>
<keyword evidence="3" id="KW-0479">Metal-binding</keyword>
<dbReference type="EMBL" id="LHUR01000013">
    <property type="protein sequence ID" value="KOA20527.1"/>
    <property type="molecule type" value="Genomic_DNA"/>
</dbReference>